<keyword evidence="2" id="KW-1185">Reference proteome</keyword>
<organism evidence="1 2">
    <name type="scientific">Terrimesophilobacter mesophilus</name>
    <dbReference type="NCBI Taxonomy" id="433647"/>
    <lineage>
        <taxon>Bacteria</taxon>
        <taxon>Bacillati</taxon>
        <taxon>Actinomycetota</taxon>
        <taxon>Actinomycetes</taxon>
        <taxon>Micrococcales</taxon>
        <taxon>Microbacteriaceae</taxon>
        <taxon>Terrimesophilobacter</taxon>
    </lineage>
</organism>
<dbReference type="EMBL" id="SOFI01000003">
    <property type="protein sequence ID" value="TFB80416.1"/>
    <property type="molecule type" value="Genomic_DNA"/>
</dbReference>
<evidence type="ECO:0000313" key="2">
    <source>
        <dbReference type="Proteomes" id="UP000298488"/>
    </source>
</evidence>
<name>A0A4R8VD69_9MICO</name>
<reference evidence="1 2" key="1">
    <citation type="submission" date="2019-03" db="EMBL/GenBank/DDBJ databases">
        <title>Genomics of glacier-inhabiting Cryobacterium strains.</title>
        <authorList>
            <person name="Liu Q."/>
            <person name="Xin Y.-H."/>
        </authorList>
    </citation>
    <scope>NUCLEOTIDE SEQUENCE [LARGE SCALE GENOMIC DNA]</scope>
    <source>
        <strain evidence="1 2">CGMCC 1.10440</strain>
    </source>
</reference>
<protein>
    <submittedName>
        <fullName evidence="1">Uncharacterized protein</fullName>
    </submittedName>
</protein>
<gene>
    <name evidence="1" type="ORF">E3N84_10475</name>
</gene>
<dbReference type="RefSeq" id="WP_104096271.1">
    <property type="nucleotide sequence ID" value="NZ_JACHBP010000001.1"/>
</dbReference>
<accession>A0A4R8VD69</accession>
<sequence>MASEERNAWQFGVLAIVAYTVYVAVILGRAVGAPLVEVEFAWPMIWTILGSIVASIVLAIILGILFPRTVQKPDVRDKQIGRFGDHVGQGFVIAGAVAAMLMAIADWDRFWIANVIYLGFVLSAVLSSVAKIVAYRKGFQPW</sequence>
<proteinExistence type="predicted"/>
<dbReference type="OrthoDB" id="4559359at2"/>
<dbReference type="AlphaFoldDB" id="A0A4R8VD69"/>
<evidence type="ECO:0000313" key="1">
    <source>
        <dbReference type="EMBL" id="TFB80416.1"/>
    </source>
</evidence>
<dbReference type="Proteomes" id="UP000298488">
    <property type="component" value="Unassembled WGS sequence"/>
</dbReference>
<comment type="caution">
    <text evidence="1">The sequence shown here is derived from an EMBL/GenBank/DDBJ whole genome shotgun (WGS) entry which is preliminary data.</text>
</comment>